<dbReference type="Pfam" id="PF00005">
    <property type="entry name" value="ABC_tran"/>
    <property type="match status" value="1"/>
</dbReference>
<evidence type="ECO:0000313" key="4">
    <source>
        <dbReference type="EMBL" id="EMA53428.1"/>
    </source>
</evidence>
<keyword evidence="2 4" id="KW-0067">ATP-binding</keyword>
<dbReference type="InterPro" id="IPR003593">
    <property type="entry name" value="AAA+_ATPase"/>
</dbReference>
<evidence type="ECO:0000256" key="2">
    <source>
        <dbReference type="ARBA" id="ARBA00022840"/>
    </source>
</evidence>
<dbReference type="Proteomes" id="UP000011625">
    <property type="component" value="Unassembled WGS sequence"/>
</dbReference>
<dbReference type="PROSITE" id="PS50893">
    <property type="entry name" value="ABC_TRANSPORTER_2"/>
    <property type="match status" value="1"/>
</dbReference>
<comment type="caution">
    <text evidence="4">The sequence shown here is derived from an EMBL/GenBank/DDBJ whole genome shotgun (WGS) entry which is preliminary data.</text>
</comment>
<dbReference type="EMBL" id="AOME01000051">
    <property type="protein sequence ID" value="EMA53428.1"/>
    <property type="molecule type" value="Genomic_DNA"/>
</dbReference>
<accession>M0N792</accession>
<dbReference type="GO" id="GO:0016887">
    <property type="term" value="F:ATP hydrolysis activity"/>
    <property type="evidence" value="ECO:0007669"/>
    <property type="project" value="InterPro"/>
</dbReference>
<protein>
    <submittedName>
        <fullName evidence="4">ABC-type transport system ATP-binding protein</fullName>
    </submittedName>
</protein>
<dbReference type="SUPFAM" id="SSF52540">
    <property type="entry name" value="P-loop containing nucleoside triphosphate hydrolases"/>
    <property type="match status" value="1"/>
</dbReference>
<evidence type="ECO:0000259" key="3">
    <source>
        <dbReference type="PROSITE" id="PS50893"/>
    </source>
</evidence>
<dbReference type="PATRIC" id="fig|1227456.3.peg.1805"/>
<dbReference type="InterPro" id="IPR003439">
    <property type="entry name" value="ABC_transporter-like_ATP-bd"/>
</dbReference>
<dbReference type="AlphaFoldDB" id="M0N792"/>
<dbReference type="PANTHER" id="PTHR43613">
    <property type="entry name" value="ABC TRANSPORTER, ATP-BINDING PROTEIN"/>
    <property type="match status" value="1"/>
</dbReference>
<evidence type="ECO:0000256" key="1">
    <source>
        <dbReference type="ARBA" id="ARBA00022741"/>
    </source>
</evidence>
<dbReference type="Gene3D" id="3.40.50.300">
    <property type="entry name" value="P-loop containing nucleotide triphosphate hydrolases"/>
    <property type="match status" value="1"/>
</dbReference>
<organism evidence="4 5">
    <name type="scientific">Halococcus salifodinae DSM 8989</name>
    <dbReference type="NCBI Taxonomy" id="1227456"/>
    <lineage>
        <taxon>Archaea</taxon>
        <taxon>Methanobacteriati</taxon>
        <taxon>Methanobacteriota</taxon>
        <taxon>Stenosarchaea group</taxon>
        <taxon>Halobacteria</taxon>
        <taxon>Halobacteriales</taxon>
        <taxon>Halococcaceae</taxon>
        <taxon>Halococcus</taxon>
    </lineage>
</organism>
<reference evidence="4 5" key="1">
    <citation type="journal article" date="2014" name="PLoS Genet.">
        <title>Phylogenetically driven sequencing of extremely halophilic archaea reveals strategies for static and dynamic osmo-response.</title>
        <authorList>
            <person name="Becker E.A."/>
            <person name="Seitzer P.M."/>
            <person name="Tritt A."/>
            <person name="Larsen D."/>
            <person name="Krusor M."/>
            <person name="Yao A.I."/>
            <person name="Wu D."/>
            <person name="Madern D."/>
            <person name="Eisen J.A."/>
            <person name="Darling A.E."/>
            <person name="Facciotti M.T."/>
        </authorList>
    </citation>
    <scope>NUCLEOTIDE SEQUENCE [LARGE SCALE GENOMIC DNA]</scope>
    <source>
        <strain evidence="4 5">DSM 8989</strain>
    </source>
</reference>
<dbReference type="PANTHER" id="PTHR43613:SF1">
    <property type="entry name" value="ABC TRANSPORTER, ATP-BINDING PROTEIN"/>
    <property type="match status" value="1"/>
</dbReference>
<sequence length="315" mass="33991">MNVTDDRTTAATDAGDHEIDRTDSEAVIEARGVTKRFDGDGGGVLSGIDLDVRNGETTVLMGPNGVGKTVLLACLAGGLHPSAGEIRVFGKQPSFAGAQLSFMLQNALAIPELSGRENLEYYADLHPAATGEWRAIAERLDLADDLDRKVRDYSSGMVRKLELAATLSVDVPLYLLDEPTAALDLTTVDRFHALLEERADDGATVVMTSHTPRDARAADRVVFVADGRIVADDGSEALLDGVPPIVRTTARADIEKVRELVRTGRFFEGDAGRRGFLGPDVEAERAAADDGIHIEEPSWTDLFNYYAHVVSDERT</sequence>
<evidence type="ECO:0000313" key="5">
    <source>
        <dbReference type="Proteomes" id="UP000011625"/>
    </source>
</evidence>
<name>M0N792_9EURY</name>
<dbReference type="STRING" id="1227456.C450_08947"/>
<dbReference type="GO" id="GO:0005524">
    <property type="term" value="F:ATP binding"/>
    <property type="evidence" value="ECO:0007669"/>
    <property type="project" value="UniProtKB-KW"/>
</dbReference>
<proteinExistence type="predicted"/>
<keyword evidence="1" id="KW-0547">Nucleotide-binding</keyword>
<dbReference type="InterPro" id="IPR027417">
    <property type="entry name" value="P-loop_NTPase"/>
</dbReference>
<dbReference type="RefSeq" id="WP_005042705.1">
    <property type="nucleotide sequence ID" value="NZ_AOME01000051.1"/>
</dbReference>
<dbReference type="CDD" id="cd03230">
    <property type="entry name" value="ABC_DR_subfamily_A"/>
    <property type="match status" value="1"/>
</dbReference>
<keyword evidence="5" id="KW-1185">Reference proteome</keyword>
<dbReference type="SMART" id="SM00382">
    <property type="entry name" value="AAA"/>
    <property type="match status" value="1"/>
</dbReference>
<feature type="domain" description="ABC transporter" evidence="3">
    <location>
        <begin position="28"/>
        <end position="251"/>
    </location>
</feature>
<gene>
    <name evidence="4" type="ORF">C450_08947</name>
</gene>
<dbReference type="OrthoDB" id="18492at2157"/>